<evidence type="ECO:0000313" key="2">
    <source>
        <dbReference type="Proteomes" id="UP000734823"/>
    </source>
</evidence>
<comment type="caution">
    <text evidence="1">The sequence shown here is derived from an EMBL/GenBank/DDBJ whole genome shotgun (WGS) entry which is preliminary data.</text>
</comment>
<proteinExistence type="predicted"/>
<protein>
    <submittedName>
        <fullName evidence="1">Uncharacterized protein</fullName>
    </submittedName>
</protein>
<evidence type="ECO:0000313" key="1">
    <source>
        <dbReference type="EMBL" id="MBC6447149.1"/>
    </source>
</evidence>
<keyword evidence="2" id="KW-1185">Reference proteome</keyword>
<dbReference type="Proteomes" id="UP000734823">
    <property type="component" value="Unassembled WGS sequence"/>
</dbReference>
<reference evidence="1 2" key="1">
    <citation type="submission" date="2020-06" db="EMBL/GenBank/DDBJ databases">
        <title>Actinokineospora xiongansis sp. nov., isolated from soil of Baiyangdian.</title>
        <authorList>
            <person name="Zhang X."/>
        </authorList>
    </citation>
    <scope>NUCLEOTIDE SEQUENCE [LARGE SCALE GENOMIC DNA]</scope>
    <source>
        <strain evidence="1 2">HBU206404</strain>
    </source>
</reference>
<gene>
    <name evidence="1" type="ORF">GPZ80_08185</name>
</gene>
<organism evidence="1 2">
    <name type="scientific">Actinokineospora xionganensis</name>
    <dbReference type="NCBI Taxonomy" id="2684470"/>
    <lineage>
        <taxon>Bacteria</taxon>
        <taxon>Bacillati</taxon>
        <taxon>Actinomycetota</taxon>
        <taxon>Actinomycetes</taxon>
        <taxon>Pseudonocardiales</taxon>
        <taxon>Pseudonocardiaceae</taxon>
        <taxon>Actinokineospora</taxon>
    </lineage>
</organism>
<sequence length="128" mass="14475">MTNYTDVAALSGVYLEDSYILAIDDTPGALRFKGEFVLIEHHPAYRAPTPGEQYCYADGWLVIPNTTRVEWNRRSTQHFTDAAGEEDLGNIDYLHRVDDHWLIGGDWGEVRAYTTDDPRLVLTPSAES</sequence>
<accession>A0ABR7L384</accession>
<name>A0ABR7L384_9PSEU</name>
<dbReference type="EMBL" id="JABVED010000003">
    <property type="protein sequence ID" value="MBC6447149.1"/>
    <property type="molecule type" value="Genomic_DNA"/>
</dbReference>